<dbReference type="EMBL" id="WTUW01000001">
    <property type="protein sequence ID" value="MZR30141.1"/>
    <property type="molecule type" value="Genomic_DNA"/>
</dbReference>
<protein>
    <recommendedName>
        <fullName evidence="1">DUF6969 domain-containing protein</fullName>
    </recommendedName>
</protein>
<feature type="domain" description="DUF6969" evidence="1">
    <location>
        <begin position="6"/>
        <end position="206"/>
    </location>
</feature>
<sequence length="224" mass="25917">MARMNTAADEILECYRVLKKGDANIVGEILKGQGTFYEWDHYPEGDCYDSETHAQYYYHAHRAGEHGHFHTFLRKKGMRIGVEPVPYNGDTEWPTEEDEIICHLIAISMDSAGFPTALFTTNRWVTGENWYDKADVIDMLDRFIIDHSTPSWPANRWLTAMPIIFRPQIEQLIVARDAKIIEWQSQKPDVDVFEDRDLEITSLLEISVEDQIRAIKEVIGGRLD</sequence>
<evidence type="ECO:0000313" key="2">
    <source>
        <dbReference type="EMBL" id="MZR30141.1"/>
    </source>
</evidence>
<name>A0A6L8W4V4_9PROT</name>
<proteinExistence type="predicted"/>
<keyword evidence="3" id="KW-1185">Reference proteome</keyword>
<evidence type="ECO:0000313" key="3">
    <source>
        <dbReference type="Proteomes" id="UP000476030"/>
    </source>
</evidence>
<dbReference type="Pfam" id="PF22308">
    <property type="entry name" value="DUF6969"/>
    <property type="match status" value="1"/>
</dbReference>
<gene>
    <name evidence="2" type="ORF">GQE98_05765</name>
</gene>
<organism evidence="2 3">
    <name type="scientific">Sneathiella litorea</name>
    <dbReference type="NCBI Taxonomy" id="2606216"/>
    <lineage>
        <taxon>Bacteria</taxon>
        <taxon>Pseudomonadati</taxon>
        <taxon>Pseudomonadota</taxon>
        <taxon>Alphaproteobacteria</taxon>
        <taxon>Sneathiellales</taxon>
        <taxon>Sneathiellaceae</taxon>
        <taxon>Sneathiella</taxon>
    </lineage>
</organism>
<comment type="caution">
    <text evidence="2">The sequence shown here is derived from an EMBL/GenBank/DDBJ whole genome shotgun (WGS) entry which is preliminary data.</text>
</comment>
<dbReference type="Proteomes" id="UP000476030">
    <property type="component" value="Unassembled WGS sequence"/>
</dbReference>
<dbReference type="InterPro" id="IPR054242">
    <property type="entry name" value="DUF6969"/>
</dbReference>
<evidence type="ECO:0000259" key="1">
    <source>
        <dbReference type="Pfam" id="PF22308"/>
    </source>
</evidence>
<reference evidence="2 3" key="1">
    <citation type="submission" date="2019-12" db="EMBL/GenBank/DDBJ databases">
        <title>Snethiella sp. nov. sp. isolated from sea sand.</title>
        <authorList>
            <person name="Kim J."/>
            <person name="Jeong S.E."/>
            <person name="Jung H.S."/>
            <person name="Jeon C.O."/>
        </authorList>
    </citation>
    <scope>NUCLEOTIDE SEQUENCE [LARGE SCALE GENOMIC DNA]</scope>
    <source>
        <strain evidence="2 3">DP05</strain>
    </source>
</reference>
<dbReference type="AlphaFoldDB" id="A0A6L8W4V4"/>
<accession>A0A6L8W4V4</accession>